<keyword evidence="3" id="KW-1185">Reference proteome</keyword>
<dbReference type="EMBL" id="UGNV01000001">
    <property type="protein sequence ID" value="STX29512.1"/>
    <property type="molecule type" value="Genomic_DNA"/>
</dbReference>
<feature type="compositionally biased region" description="Low complexity" evidence="1">
    <location>
        <begin position="325"/>
        <end position="338"/>
    </location>
</feature>
<sequence length="338" mass="38608">MKSSELKRKVDTNSENFSKFVKLDEQPEHTGSSPKDEVIDSENNNSTPDNMVVEGLQENEHTTATQAIDSLIQEGKVFQFDFFKNYRLLILNDEGHVLTVGLNSVDNLSDTFLAYAPDKTIPSEKMYTHAYAVFNCKDLKTNQDLQLVVMRPFLQSATMHSTLEEWLLIKRIKNYFNEHGIKVNPEICFSGECKSLLSSAEVLQMIDQPLGTGITFNTKGTKTDKFKPVALMRAKGPNKDIKGEVKIEELVKQYELEKPSSPRIPTNVPKYCYDLDTTYWDKGVKLDSPSRRRKFRFFTSSEEQINNAKNKQPAQEQDKSRDNESQNQEVNNNNSILS</sequence>
<evidence type="ECO:0000313" key="3">
    <source>
        <dbReference type="Proteomes" id="UP000254968"/>
    </source>
</evidence>
<dbReference type="Proteomes" id="UP000254968">
    <property type="component" value="Unassembled WGS sequence"/>
</dbReference>
<name>A0A378I3S6_9GAMM</name>
<dbReference type="RefSeq" id="WP_115303178.1">
    <property type="nucleotide sequence ID" value="NZ_CAAAHO010000002.1"/>
</dbReference>
<organism evidence="2 3">
    <name type="scientific">Legionella beliardensis</name>
    <dbReference type="NCBI Taxonomy" id="91822"/>
    <lineage>
        <taxon>Bacteria</taxon>
        <taxon>Pseudomonadati</taxon>
        <taxon>Pseudomonadota</taxon>
        <taxon>Gammaproteobacteria</taxon>
        <taxon>Legionellales</taxon>
        <taxon>Legionellaceae</taxon>
        <taxon>Legionella</taxon>
    </lineage>
</organism>
<reference evidence="2 3" key="1">
    <citation type="submission" date="2018-06" db="EMBL/GenBank/DDBJ databases">
        <authorList>
            <consortium name="Pathogen Informatics"/>
            <person name="Doyle S."/>
        </authorList>
    </citation>
    <scope>NUCLEOTIDE SEQUENCE [LARGE SCALE GENOMIC DNA]</scope>
    <source>
        <strain evidence="2 3">NCTC13315</strain>
    </source>
</reference>
<feature type="region of interest" description="Disordered" evidence="1">
    <location>
        <begin position="299"/>
        <end position="338"/>
    </location>
</feature>
<feature type="region of interest" description="Disordered" evidence="1">
    <location>
        <begin position="17"/>
        <end position="49"/>
    </location>
</feature>
<dbReference type="OrthoDB" id="5656985at2"/>
<gene>
    <name evidence="2" type="ORF">NCTC13315_02055</name>
</gene>
<dbReference type="AlphaFoldDB" id="A0A378I3S6"/>
<accession>A0A378I3S6</accession>
<evidence type="ECO:0000256" key="1">
    <source>
        <dbReference type="SAM" id="MobiDB-lite"/>
    </source>
</evidence>
<evidence type="ECO:0000313" key="2">
    <source>
        <dbReference type="EMBL" id="STX29512.1"/>
    </source>
</evidence>
<proteinExistence type="predicted"/>
<feature type="compositionally biased region" description="Basic and acidic residues" evidence="1">
    <location>
        <begin position="21"/>
        <end position="38"/>
    </location>
</feature>
<protein>
    <submittedName>
        <fullName evidence="2">Uncharacterized protein</fullName>
    </submittedName>
</protein>
<feature type="compositionally biased region" description="Polar residues" evidence="1">
    <location>
        <begin position="302"/>
        <end position="315"/>
    </location>
</feature>